<protein>
    <recommendedName>
        <fullName evidence="4">Outer membrane protein assembly factor BamB</fullName>
    </recommendedName>
</protein>
<dbReference type="Pfam" id="PF18975">
    <property type="entry name" value="DUF5711"/>
    <property type="match status" value="1"/>
</dbReference>
<evidence type="ECO:0000256" key="1">
    <source>
        <dbReference type="SAM" id="Phobius"/>
    </source>
</evidence>
<feature type="transmembrane region" description="Helical" evidence="1">
    <location>
        <begin position="12"/>
        <end position="29"/>
    </location>
</feature>
<sequence>MAEKKQEGKTHIGFKIFIILLLGIILFFLNEENQIKFIQFINGNLFANLEPIIEKSISIGEDIEKVFIHGGSIVLWKDNKLIKLDFDGNKQWERDFIFDNTGISVGEKYIYVFEKPSGIIHFLDTNGETAHRVDLETPIVNIVEKDKNVLVHIIKGNKEGISTLDMEGNTIDEFLIGDKNILTYDINEDNFTYIISSLKLDKNEITSEVQVFKKGNELLLEKEIKDEMILYTNFIDKDKVLIMTDGSLYMLKEKEILWEKEFQLIKDIYVDGSKIYILYGNTIETISIDGETQEKISFTEEYKKILPFNGYLIVYGDEYILGLKKEEELFKYKSEEPILKIIEELDKLILIHEDKIELMKFEKKA</sequence>
<name>A0A4V2UU13_9FIRM</name>
<keyword evidence="1" id="KW-0472">Membrane</keyword>
<dbReference type="OrthoDB" id="1706812at2"/>
<dbReference type="EMBL" id="SMAE01000007">
    <property type="protein sequence ID" value="TCS88663.1"/>
    <property type="molecule type" value="Genomic_DNA"/>
</dbReference>
<dbReference type="Proteomes" id="UP000294567">
    <property type="component" value="Unassembled WGS sequence"/>
</dbReference>
<organism evidence="2 3">
    <name type="scientific">Keratinibaculum paraultunense</name>
    <dbReference type="NCBI Taxonomy" id="1278232"/>
    <lineage>
        <taxon>Bacteria</taxon>
        <taxon>Bacillati</taxon>
        <taxon>Bacillota</taxon>
        <taxon>Tissierellia</taxon>
        <taxon>Tissierellales</taxon>
        <taxon>Tepidimicrobiaceae</taxon>
        <taxon>Keratinibaculum</taxon>
    </lineage>
</organism>
<reference evidence="2 3" key="1">
    <citation type="submission" date="2019-03" db="EMBL/GenBank/DDBJ databases">
        <title>Genomic Encyclopedia of Type Strains, Phase IV (KMG-IV): sequencing the most valuable type-strain genomes for metagenomic binning, comparative biology and taxonomic classification.</title>
        <authorList>
            <person name="Goeker M."/>
        </authorList>
    </citation>
    <scope>NUCLEOTIDE SEQUENCE [LARGE SCALE GENOMIC DNA]</scope>
    <source>
        <strain evidence="2 3">DSM 26752</strain>
    </source>
</reference>
<dbReference type="RefSeq" id="WP_132027650.1">
    <property type="nucleotide sequence ID" value="NZ_CP068564.1"/>
</dbReference>
<gene>
    <name evidence="2" type="ORF">EDD65_10713</name>
</gene>
<evidence type="ECO:0000313" key="3">
    <source>
        <dbReference type="Proteomes" id="UP000294567"/>
    </source>
</evidence>
<accession>A0A4V2UU13</accession>
<keyword evidence="3" id="KW-1185">Reference proteome</keyword>
<dbReference type="InterPro" id="IPR043765">
    <property type="entry name" value="DUF5711"/>
</dbReference>
<keyword evidence="1" id="KW-1133">Transmembrane helix</keyword>
<proteinExistence type="predicted"/>
<dbReference type="AlphaFoldDB" id="A0A4V2UU13"/>
<comment type="caution">
    <text evidence="2">The sequence shown here is derived from an EMBL/GenBank/DDBJ whole genome shotgun (WGS) entry which is preliminary data.</text>
</comment>
<evidence type="ECO:0000313" key="2">
    <source>
        <dbReference type="EMBL" id="TCS88663.1"/>
    </source>
</evidence>
<evidence type="ECO:0008006" key="4">
    <source>
        <dbReference type="Google" id="ProtNLM"/>
    </source>
</evidence>
<keyword evidence="1" id="KW-0812">Transmembrane</keyword>